<feature type="compositionally biased region" description="Pro residues" evidence="1">
    <location>
        <begin position="44"/>
        <end position="59"/>
    </location>
</feature>
<feature type="region of interest" description="Disordered" evidence="1">
    <location>
        <begin position="1"/>
        <end position="96"/>
    </location>
</feature>
<evidence type="ECO:0000313" key="3">
    <source>
        <dbReference type="EMBL" id="MBB5660607.1"/>
    </source>
</evidence>
<accession>A0A7W9E6S0</accession>
<feature type="transmembrane region" description="Helical" evidence="2">
    <location>
        <begin position="151"/>
        <end position="183"/>
    </location>
</feature>
<dbReference type="Proteomes" id="UP000548978">
    <property type="component" value="Unassembled WGS sequence"/>
</dbReference>
<sequence>MAEPGDPDLFKDQPAPRPEADPDAEVGFCSPESLAAHPRSPEPEVAPEPEPAPAPAPEPDPVDDPMNAPLVAPLAPTHSAPAHSAPPRPSRTDDLPEPEGMMGLYTVYALILFAIPTFGVSAVIGLLAVMVRDVPTHAVAASHHVFQVRTLWAAAVVAVLGVILIVVNAGVFVLFLLVLWVLVRGAWGSWLLKSRRAIPNPRSWWI</sequence>
<feature type="compositionally biased region" description="Low complexity" evidence="1">
    <location>
        <begin position="72"/>
        <end position="83"/>
    </location>
</feature>
<dbReference type="AlphaFoldDB" id="A0A7W9E6S0"/>
<dbReference type="EMBL" id="JACIJB010000004">
    <property type="protein sequence ID" value="MBB5660607.1"/>
    <property type="molecule type" value="Genomic_DNA"/>
</dbReference>
<evidence type="ECO:0000256" key="2">
    <source>
        <dbReference type="SAM" id="Phobius"/>
    </source>
</evidence>
<feature type="transmembrane region" description="Helical" evidence="2">
    <location>
        <begin position="107"/>
        <end position="131"/>
    </location>
</feature>
<keyword evidence="2" id="KW-0812">Transmembrane</keyword>
<keyword evidence="4" id="KW-1185">Reference proteome</keyword>
<comment type="caution">
    <text evidence="3">The sequence shown here is derived from an EMBL/GenBank/DDBJ whole genome shotgun (WGS) entry which is preliminary data.</text>
</comment>
<protein>
    <submittedName>
        <fullName evidence="3">Putative membrane protein</fullName>
    </submittedName>
</protein>
<keyword evidence="2" id="KW-0472">Membrane</keyword>
<organism evidence="3 4">
    <name type="scientific">Brevundimonas halotolerans</name>
    <dbReference type="NCBI Taxonomy" id="69670"/>
    <lineage>
        <taxon>Bacteria</taxon>
        <taxon>Pseudomonadati</taxon>
        <taxon>Pseudomonadota</taxon>
        <taxon>Alphaproteobacteria</taxon>
        <taxon>Caulobacterales</taxon>
        <taxon>Caulobacteraceae</taxon>
        <taxon>Brevundimonas</taxon>
    </lineage>
</organism>
<evidence type="ECO:0000256" key="1">
    <source>
        <dbReference type="SAM" id="MobiDB-lite"/>
    </source>
</evidence>
<keyword evidence="2" id="KW-1133">Transmembrane helix</keyword>
<dbReference type="RefSeq" id="WP_164461984.1">
    <property type="nucleotide sequence ID" value="NZ_JACIJB010000004.1"/>
</dbReference>
<name>A0A7W9E6S0_9CAUL</name>
<evidence type="ECO:0000313" key="4">
    <source>
        <dbReference type="Proteomes" id="UP000548978"/>
    </source>
</evidence>
<proteinExistence type="predicted"/>
<gene>
    <name evidence="3" type="ORF">FHS65_001353</name>
</gene>
<reference evidence="3 4" key="1">
    <citation type="submission" date="2020-08" db="EMBL/GenBank/DDBJ databases">
        <title>Genomic Encyclopedia of Type Strains, Phase IV (KMG-IV): sequencing the most valuable type-strain genomes for metagenomic binning, comparative biology and taxonomic classification.</title>
        <authorList>
            <person name="Goeker M."/>
        </authorList>
    </citation>
    <scope>NUCLEOTIDE SEQUENCE [LARGE SCALE GENOMIC DNA]</scope>
    <source>
        <strain evidence="3 4">DSM 24448</strain>
    </source>
</reference>